<evidence type="ECO:0000259" key="1">
    <source>
        <dbReference type="Pfam" id="PF13601"/>
    </source>
</evidence>
<evidence type="ECO:0000313" key="2">
    <source>
        <dbReference type="EMBL" id="GIG74349.1"/>
    </source>
</evidence>
<dbReference type="Proteomes" id="UP000653674">
    <property type="component" value="Unassembled WGS sequence"/>
</dbReference>
<proteinExistence type="predicted"/>
<sequence>MYPGFDEVIHPQPRLSIMALLAAADWAEFGFIRDSVGLSDSALSKHLSTLEQAAYVTIRKTNTGRRRTTDLRLTRQGRAAFDAHVSALQALIAAARTPPEGEPPPGS</sequence>
<organism evidence="2 3">
    <name type="scientific">Planosporangium flavigriseum</name>
    <dbReference type="NCBI Taxonomy" id="373681"/>
    <lineage>
        <taxon>Bacteria</taxon>
        <taxon>Bacillati</taxon>
        <taxon>Actinomycetota</taxon>
        <taxon>Actinomycetes</taxon>
        <taxon>Micromonosporales</taxon>
        <taxon>Micromonosporaceae</taxon>
        <taxon>Planosporangium</taxon>
    </lineage>
</organism>
<dbReference type="InterPro" id="IPR036388">
    <property type="entry name" value="WH-like_DNA-bd_sf"/>
</dbReference>
<dbReference type="EMBL" id="BONU01000017">
    <property type="protein sequence ID" value="GIG74349.1"/>
    <property type="molecule type" value="Genomic_DNA"/>
</dbReference>
<dbReference type="PANTHER" id="PTHR37318">
    <property type="entry name" value="BSL7504 PROTEIN"/>
    <property type="match status" value="1"/>
</dbReference>
<dbReference type="PANTHER" id="PTHR37318:SF1">
    <property type="entry name" value="BSL7504 PROTEIN"/>
    <property type="match status" value="1"/>
</dbReference>
<dbReference type="Gene3D" id="1.10.10.10">
    <property type="entry name" value="Winged helix-like DNA-binding domain superfamily/Winged helix DNA-binding domain"/>
    <property type="match status" value="1"/>
</dbReference>
<evidence type="ECO:0000313" key="3">
    <source>
        <dbReference type="Proteomes" id="UP000653674"/>
    </source>
</evidence>
<keyword evidence="3" id="KW-1185">Reference proteome</keyword>
<comment type="caution">
    <text evidence="2">The sequence shown here is derived from an EMBL/GenBank/DDBJ whole genome shotgun (WGS) entry which is preliminary data.</text>
</comment>
<dbReference type="AlphaFoldDB" id="A0A8J3LV05"/>
<reference evidence="2" key="1">
    <citation type="submission" date="2021-01" db="EMBL/GenBank/DDBJ databases">
        <title>Whole genome shotgun sequence of Planosporangium flavigriseum NBRC 105377.</title>
        <authorList>
            <person name="Komaki H."/>
            <person name="Tamura T."/>
        </authorList>
    </citation>
    <scope>NUCLEOTIDE SEQUENCE</scope>
    <source>
        <strain evidence="2">NBRC 105377</strain>
    </source>
</reference>
<name>A0A8J3LV05_9ACTN</name>
<dbReference type="Pfam" id="PF13601">
    <property type="entry name" value="HTH_34"/>
    <property type="match status" value="1"/>
</dbReference>
<feature type="domain" description="Winged helix DNA-binding" evidence="1">
    <location>
        <begin position="14"/>
        <end position="92"/>
    </location>
</feature>
<dbReference type="RefSeq" id="WP_239075507.1">
    <property type="nucleotide sequence ID" value="NZ_BAAAQJ010000009.1"/>
</dbReference>
<accession>A0A8J3LV05</accession>
<dbReference type="InterPro" id="IPR027395">
    <property type="entry name" value="WH_DNA-bd_dom"/>
</dbReference>
<protein>
    <recommendedName>
        <fullName evidence="1">Winged helix DNA-binding domain-containing protein</fullName>
    </recommendedName>
</protein>
<dbReference type="InterPro" id="IPR036390">
    <property type="entry name" value="WH_DNA-bd_sf"/>
</dbReference>
<dbReference type="SUPFAM" id="SSF46785">
    <property type="entry name" value="Winged helix' DNA-binding domain"/>
    <property type="match status" value="1"/>
</dbReference>
<gene>
    <name evidence="2" type="ORF">Pfl04_27530</name>
</gene>